<keyword evidence="2" id="KW-1185">Reference proteome</keyword>
<dbReference type="InterPro" id="IPR042635">
    <property type="entry name" value="MEGF10/SREC1/2-like"/>
</dbReference>
<dbReference type="RefSeq" id="XP_022290581.1">
    <property type="nucleotide sequence ID" value="XM_022434873.1"/>
</dbReference>
<accession>A0A8B8AGX1</accession>
<evidence type="ECO:0000313" key="2">
    <source>
        <dbReference type="Proteomes" id="UP000694844"/>
    </source>
</evidence>
<protein>
    <submittedName>
        <fullName evidence="3">Multiple epidermal growth factor-like domains protein 10</fullName>
    </submittedName>
</protein>
<dbReference type="OrthoDB" id="10252017at2759"/>
<dbReference type="InterPro" id="IPR008979">
    <property type="entry name" value="Galactose-bd-like_sf"/>
</dbReference>
<name>A0A8B8AGX1_CRAVI</name>
<proteinExistence type="predicted"/>
<evidence type="ECO:0000256" key="1">
    <source>
        <dbReference type="ARBA" id="ARBA00022536"/>
    </source>
</evidence>
<dbReference type="SUPFAM" id="SSF49785">
    <property type="entry name" value="Galactose-binding domain-like"/>
    <property type="match status" value="1"/>
</dbReference>
<dbReference type="Gene3D" id="2.60.120.260">
    <property type="entry name" value="Galactose-binding domain-like"/>
    <property type="match status" value="1"/>
</dbReference>
<dbReference type="Proteomes" id="UP000694844">
    <property type="component" value="Chromosome 6"/>
</dbReference>
<dbReference type="Gene3D" id="2.170.300.10">
    <property type="entry name" value="Tie2 ligand-binding domain superfamily"/>
    <property type="match status" value="1"/>
</dbReference>
<dbReference type="PANTHER" id="PTHR24043">
    <property type="entry name" value="SCAVENGER RECEPTOR CLASS F"/>
    <property type="match status" value="1"/>
</dbReference>
<evidence type="ECO:0000313" key="3">
    <source>
        <dbReference type="RefSeq" id="XP_022290581.1"/>
    </source>
</evidence>
<dbReference type="KEGG" id="cvn:111102220"/>
<dbReference type="GeneID" id="111102220"/>
<gene>
    <name evidence="3" type="primary">LOC111102220</name>
</gene>
<reference evidence="3" key="1">
    <citation type="submission" date="2025-08" db="UniProtKB">
        <authorList>
            <consortium name="RefSeq"/>
        </authorList>
    </citation>
    <scope>IDENTIFICATION</scope>
    <source>
        <tissue evidence="3">Whole sample</tissue>
    </source>
</reference>
<dbReference type="AlphaFoldDB" id="A0A8B8AGX1"/>
<organism evidence="2 3">
    <name type="scientific">Crassostrea virginica</name>
    <name type="common">Eastern oyster</name>
    <dbReference type="NCBI Taxonomy" id="6565"/>
    <lineage>
        <taxon>Eukaryota</taxon>
        <taxon>Metazoa</taxon>
        <taxon>Spiralia</taxon>
        <taxon>Lophotrochozoa</taxon>
        <taxon>Mollusca</taxon>
        <taxon>Bivalvia</taxon>
        <taxon>Autobranchia</taxon>
        <taxon>Pteriomorphia</taxon>
        <taxon>Ostreida</taxon>
        <taxon>Ostreoidea</taxon>
        <taxon>Ostreidae</taxon>
        <taxon>Crassostrea</taxon>
    </lineage>
</organism>
<dbReference type="GO" id="GO:0005044">
    <property type="term" value="F:scavenger receptor activity"/>
    <property type="evidence" value="ECO:0007669"/>
    <property type="project" value="InterPro"/>
</dbReference>
<keyword evidence="1" id="KW-0245">EGF-like domain</keyword>
<dbReference type="PANTHER" id="PTHR24043:SF8">
    <property type="entry name" value="EGF-LIKE DOMAIN-CONTAINING PROTEIN"/>
    <property type="match status" value="1"/>
</dbReference>
<sequence>MAMQMLTYKKDIINLALHKHAWLQHRFTYAWRADLAVDGRRSDLSAGGTQCAISSGKKPTAEWWVDLGGVVNIHHIFIQYRTGNRKWVFISNTTNKEDGILCFKDTNYTKATIPNPTNIACPYHGRYVIYLNNRTHLPYPAGYSPNAHIELCEVEVYGCPRSGYYGGDCSSLCPRNCEGDECDIVNGTCKYCEDGFEGPQCNKECAYKKYGPFCSKNCGFCLNTAQCHHVSGECLNGCDKGYQGLDCKTECPIGTYGYNCKKRCSVKCGIPENCDRITGHCANGCQAGWKDKQCETKCNDTHYGQDCNHTCGHCWDHTQCHHVNGSCLGGCEEGFIGDKCMKDLRPTSFCHGKDEENIALYSVKFLLVLSFLCNFGV</sequence>